<dbReference type="RefSeq" id="WP_236951322.1">
    <property type="nucleotide sequence ID" value="NZ_CP019937.1"/>
</dbReference>
<dbReference type="Gene3D" id="1.10.287.1260">
    <property type="match status" value="1"/>
</dbReference>
<keyword evidence="3" id="KW-1003">Cell membrane</keyword>
<evidence type="ECO:0000256" key="8">
    <source>
        <dbReference type="SAM" id="SignalP"/>
    </source>
</evidence>
<dbReference type="SUPFAM" id="SSF82689">
    <property type="entry name" value="Mechanosensitive channel protein MscS (YggB), C-terminal domain"/>
    <property type="match status" value="1"/>
</dbReference>
<dbReference type="InterPro" id="IPR011014">
    <property type="entry name" value="MscS_channel_TM-2"/>
</dbReference>
<evidence type="ECO:0000313" key="12">
    <source>
        <dbReference type="EMBL" id="ARO14696.1"/>
    </source>
</evidence>
<feature type="transmembrane region" description="Helical" evidence="7">
    <location>
        <begin position="432"/>
        <end position="452"/>
    </location>
</feature>
<dbReference type="GO" id="GO:0005886">
    <property type="term" value="C:plasma membrane"/>
    <property type="evidence" value="ECO:0007669"/>
    <property type="project" value="UniProtKB-SubCell"/>
</dbReference>
<accession>A0A1W6NZL0</accession>
<name>A0A1W6NZL0_9RHOB</name>
<feature type="transmembrane region" description="Helical" evidence="7">
    <location>
        <begin position="353"/>
        <end position="371"/>
    </location>
</feature>
<dbReference type="Pfam" id="PF21082">
    <property type="entry name" value="MS_channel_3rd"/>
    <property type="match status" value="1"/>
</dbReference>
<feature type="transmembrane region" description="Helical" evidence="7">
    <location>
        <begin position="307"/>
        <end position="332"/>
    </location>
</feature>
<feature type="domain" description="DUF3772" evidence="10">
    <location>
        <begin position="158"/>
        <end position="203"/>
    </location>
</feature>
<evidence type="ECO:0000313" key="13">
    <source>
        <dbReference type="Proteomes" id="UP000242447"/>
    </source>
</evidence>
<keyword evidence="8" id="KW-0732">Signal</keyword>
<protein>
    <submittedName>
        <fullName evidence="12">Transporter, MscS family protein</fullName>
    </submittedName>
</protein>
<dbReference type="PANTHER" id="PTHR30347">
    <property type="entry name" value="POTASSIUM CHANNEL RELATED"/>
    <property type="match status" value="1"/>
</dbReference>
<dbReference type="SUPFAM" id="SSF50182">
    <property type="entry name" value="Sm-like ribonucleoproteins"/>
    <property type="match status" value="1"/>
</dbReference>
<dbReference type="InterPro" id="IPR049278">
    <property type="entry name" value="MS_channel_C"/>
</dbReference>
<dbReference type="Pfam" id="PF00924">
    <property type="entry name" value="MS_channel_2nd"/>
    <property type="match status" value="1"/>
</dbReference>
<dbReference type="InterPro" id="IPR023408">
    <property type="entry name" value="MscS_beta-dom_sf"/>
</dbReference>
<dbReference type="STRING" id="92947.BVG79_01350"/>
<keyword evidence="5 7" id="KW-1133">Transmembrane helix</keyword>
<dbReference type="InterPro" id="IPR011066">
    <property type="entry name" value="MscS_channel_C_sf"/>
</dbReference>
<evidence type="ECO:0000256" key="6">
    <source>
        <dbReference type="ARBA" id="ARBA00023136"/>
    </source>
</evidence>
<feature type="transmembrane region" description="Helical" evidence="7">
    <location>
        <begin position="458"/>
        <end position="486"/>
    </location>
</feature>
<comment type="subcellular location">
    <subcellularLocation>
        <location evidence="1">Cell membrane</location>
        <topology evidence="1">Multi-pass membrane protein</topology>
    </subcellularLocation>
</comment>
<feature type="transmembrane region" description="Helical" evidence="7">
    <location>
        <begin position="587"/>
        <end position="610"/>
    </location>
</feature>
<evidence type="ECO:0000259" key="9">
    <source>
        <dbReference type="Pfam" id="PF00924"/>
    </source>
</evidence>
<keyword evidence="4 7" id="KW-0812">Transmembrane</keyword>
<dbReference type="Gene3D" id="2.30.30.60">
    <property type="match status" value="1"/>
</dbReference>
<dbReference type="InterPro" id="IPR006685">
    <property type="entry name" value="MscS_channel_2nd"/>
</dbReference>
<dbReference type="AlphaFoldDB" id="A0A1W6NZL0"/>
<feature type="transmembrane region" description="Helical" evidence="7">
    <location>
        <begin position="498"/>
        <end position="519"/>
    </location>
</feature>
<dbReference type="EMBL" id="CP019937">
    <property type="protein sequence ID" value="ARO14696.1"/>
    <property type="molecule type" value="Genomic_DNA"/>
</dbReference>
<dbReference type="Gene3D" id="3.30.70.100">
    <property type="match status" value="1"/>
</dbReference>
<dbReference type="InterPro" id="IPR010920">
    <property type="entry name" value="LSM_dom_sf"/>
</dbReference>
<evidence type="ECO:0000256" key="3">
    <source>
        <dbReference type="ARBA" id="ARBA00022475"/>
    </source>
</evidence>
<feature type="transmembrane region" description="Helical" evidence="7">
    <location>
        <begin position="547"/>
        <end position="566"/>
    </location>
</feature>
<evidence type="ECO:0000256" key="5">
    <source>
        <dbReference type="ARBA" id="ARBA00022989"/>
    </source>
</evidence>
<feature type="transmembrane region" description="Helical" evidence="7">
    <location>
        <begin position="616"/>
        <end position="645"/>
    </location>
</feature>
<evidence type="ECO:0000259" key="11">
    <source>
        <dbReference type="Pfam" id="PF21082"/>
    </source>
</evidence>
<dbReference type="PANTHER" id="PTHR30347:SF1">
    <property type="entry name" value="MECHANOSENSITIVE CHANNEL MSCK"/>
    <property type="match status" value="1"/>
</dbReference>
<feature type="domain" description="Mechanosensitive ion channel MscS C-terminal" evidence="11">
    <location>
        <begin position="708"/>
        <end position="788"/>
    </location>
</feature>
<dbReference type="SUPFAM" id="SSF82861">
    <property type="entry name" value="Mechanosensitive channel protein MscS (YggB), transmembrane region"/>
    <property type="match status" value="1"/>
</dbReference>
<feature type="transmembrane region" description="Helical" evidence="7">
    <location>
        <begin position="383"/>
        <end position="400"/>
    </location>
</feature>
<organism evidence="12 13">
    <name type="scientific">Ketogulonicigenium robustum</name>
    <dbReference type="NCBI Taxonomy" id="92947"/>
    <lineage>
        <taxon>Bacteria</taxon>
        <taxon>Pseudomonadati</taxon>
        <taxon>Pseudomonadota</taxon>
        <taxon>Alphaproteobacteria</taxon>
        <taxon>Rhodobacterales</taxon>
        <taxon>Roseobacteraceae</taxon>
        <taxon>Ketogulonicigenium</taxon>
    </lineage>
</organism>
<feature type="chain" id="PRO_5012213280" evidence="8">
    <location>
        <begin position="23"/>
        <end position="800"/>
    </location>
</feature>
<dbReference type="InterPro" id="IPR052702">
    <property type="entry name" value="MscS-like_channel"/>
</dbReference>
<dbReference type="InterPro" id="IPR022249">
    <property type="entry name" value="DUF3772"/>
</dbReference>
<feature type="domain" description="Mechanosensitive ion channel MscS" evidence="9">
    <location>
        <begin position="632"/>
        <end position="699"/>
    </location>
</feature>
<feature type="transmembrane region" description="Helical" evidence="7">
    <location>
        <begin position="274"/>
        <end position="295"/>
    </location>
</feature>
<proteinExistence type="inferred from homology"/>
<evidence type="ECO:0000256" key="2">
    <source>
        <dbReference type="ARBA" id="ARBA00008017"/>
    </source>
</evidence>
<evidence type="ECO:0000259" key="10">
    <source>
        <dbReference type="Pfam" id="PF12607"/>
    </source>
</evidence>
<comment type="similarity">
    <text evidence="2">Belongs to the MscS (TC 1.A.23) family.</text>
</comment>
<dbReference type="Pfam" id="PF12607">
    <property type="entry name" value="DUF3772"/>
    <property type="match status" value="1"/>
</dbReference>
<evidence type="ECO:0000256" key="4">
    <source>
        <dbReference type="ARBA" id="ARBA00022692"/>
    </source>
</evidence>
<sequence length="800" mass="84984">MIAFRTGIFAALLAIWVMPAIAQDTAATAEAITSESADADAEAADAAQASDDAADTARIPFGIFSGIDYAGWAEFAAHAEALVALPSPSTFALERMRSELVTWRDMFSPARDQNSERIATVTAQIAALGTNTDAANAITSRRTALQSQLAILQAPAILAGEAYAQADGLIAEIDRTLRVKQHAALLTRTDSPLDPATLTEAYSQFIFSIKALATEVKLSFQSASRQATFRAHAFPVILIAVLGVALMFCAGPASRRVRARIGHKYPEYDNVTGFLSAAARAGLQFFGVLLLTWALQTSGLFGYRAAFVIGALPMAGGLIVAVSWVGGRFFAYSRANPRPFDFTPEVRARGKRLTRELGVVMAAGILLVAMMETGDTSAAVRNAFSLPVVLFVALTLFRYGRLLDNAPQVEREGTGDGEDNRSTLLWSLMLRFVAKMAQVIAVLGPIALLIGYGRAAEWMLYPAVMTILLLGTLVALQWFVFDIFAVVLHSRDLAQNSLWPVLVAIALMIAAIPVAALIWGVRVEDMSELAARLGEGFTVGDVQLSPSGVLTFLVVFAVGYMITRLVQSTMTTTVLPRTRLDKGAQTAMLSAIRYVGLALAALLAFTLAGLNLSSLAVVAGALSVGIGFGLQTVVQNFVAGIILLAGRAIGQGDWIEVGGVSGYVREVSVRSTRIETFDRSDVIVPNATLVSGSVTNWTRGNAVGRITVAATVAYGTDPTQVMDIMRAAAEAHPMVLLSTKPAVLMTGFAADTMNFEVKALVRDINSGGTVRSDITVDIARRFNAAGIQTRNGLVPLPAAT</sequence>
<evidence type="ECO:0000256" key="1">
    <source>
        <dbReference type="ARBA" id="ARBA00004651"/>
    </source>
</evidence>
<feature type="transmembrane region" description="Helical" evidence="7">
    <location>
        <begin position="233"/>
        <end position="253"/>
    </location>
</feature>
<keyword evidence="6 7" id="KW-0472">Membrane</keyword>
<dbReference type="KEGG" id="kro:BVG79_01350"/>
<dbReference type="GO" id="GO:0008381">
    <property type="term" value="F:mechanosensitive monoatomic ion channel activity"/>
    <property type="evidence" value="ECO:0007669"/>
    <property type="project" value="UniProtKB-ARBA"/>
</dbReference>
<feature type="signal peptide" evidence="8">
    <location>
        <begin position="1"/>
        <end position="22"/>
    </location>
</feature>
<reference evidence="12 13" key="1">
    <citation type="submission" date="2017-02" db="EMBL/GenBank/DDBJ databases">
        <title>Ketogulonicigenium robustum SPU B003 Genome sequencing and assembly.</title>
        <authorList>
            <person name="Li Y."/>
            <person name="Liu L."/>
            <person name="Wang C."/>
            <person name="Zhang M."/>
            <person name="Zhang T."/>
            <person name="Zhang Y."/>
        </authorList>
    </citation>
    <scope>NUCLEOTIDE SEQUENCE [LARGE SCALE GENOMIC DNA]</scope>
    <source>
        <strain evidence="12 13">SPU_B003</strain>
    </source>
</reference>
<evidence type="ECO:0000256" key="7">
    <source>
        <dbReference type="SAM" id="Phobius"/>
    </source>
</evidence>
<keyword evidence="13" id="KW-1185">Reference proteome</keyword>
<dbReference type="Proteomes" id="UP000242447">
    <property type="component" value="Chromosome"/>
</dbReference>
<gene>
    <name evidence="12" type="ORF">BVG79_01350</name>
</gene>